<feature type="coiled-coil region" evidence="1">
    <location>
        <begin position="25"/>
        <end position="56"/>
    </location>
</feature>
<keyword evidence="1" id="KW-0175">Coiled coil</keyword>
<name>A0A5J4VKP9_9EUKA</name>
<dbReference type="Proteomes" id="UP000324800">
    <property type="component" value="Unassembled WGS sequence"/>
</dbReference>
<accession>A0A5J4VKP9</accession>
<dbReference type="PANTHER" id="PTHR10476">
    <property type="entry name" value="CHARGED MULTIVESICULAR BODY PROTEIN"/>
    <property type="match status" value="1"/>
</dbReference>
<reference evidence="2 3" key="1">
    <citation type="submission" date="2019-03" db="EMBL/GenBank/DDBJ databases">
        <title>Single cell metagenomics reveals metabolic interactions within the superorganism composed of flagellate Streblomastix strix and complex community of Bacteroidetes bacteria on its surface.</title>
        <authorList>
            <person name="Treitli S.C."/>
            <person name="Kolisko M."/>
            <person name="Husnik F."/>
            <person name="Keeling P."/>
            <person name="Hampl V."/>
        </authorList>
    </citation>
    <scope>NUCLEOTIDE SEQUENCE [LARGE SCALE GENOMIC DNA]</scope>
    <source>
        <strain evidence="2">ST1C</strain>
    </source>
</reference>
<protein>
    <submittedName>
        <fullName evidence="2">Putative SNF7 family protein</fullName>
    </submittedName>
</protein>
<sequence>MGLFGDDSSKKGNLQQQIRQNKRTIDKTIVEIDRAIQQMQTEENRQKKEVKKALKDQQPASAKILAKNIVRVRNNMKRMYQMRANMNALQLRVQTVASTQQMLDCMKGVGVVLKNMNKNMNIAGSNDIMKQFLRENDEIGLKMDMIDSSLDDAFSEMGEEGDSDEVVDKIIAEIQVEEAQKQVPIGTGVVNPQGLNLQAQPIATGGGNQEDDLENRLNQLRRT</sequence>
<dbReference type="OrthoDB" id="10252926at2759"/>
<dbReference type="EMBL" id="SNRW01006448">
    <property type="protein sequence ID" value="KAA6383060.1"/>
    <property type="molecule type" value="Genomic_DNA"/>
</dbReference>
<dbReference type="Pfam" id="PF03357">
    <property type="entry name" value="Snf7"/>
    <property type="match status" value="1"/>
</dbReference>
<comment type="caution">
    <text evidence="2">The sequence shown here is derived from an EMBL/GenBank/DDBJ whole genome shotgun (WGS) entry which is preliminary data.</text>
</comment>
<dbReference type="AlphaFoldDB" id="A0A5J4VKP9"/>
<dbReference type="Gene3D" id="6.10.140.1230">
    <property type="match status" value="1"/>
</dbReference>
<organism evidence="2 3">
    <name type="scientific">Streblomastix strix</name>
    <dbReference type="NCBI Taxonomy" id="222440"/>
    <lineage>
        <taxon>Eukaryota</taxon>
        <taxon>Metamonada</taxon>
        <taxon>Preaxostyla</taxon>
        <taxon>Oxymonadida</taxon>
        <taxon>Streblomastigidae</taxon>
        <taxon>Streblomastix</taxon>
    </lineage>
</organism>
<evidence type="ECO:0000256" key="1">
    <source>
        <dbReference type="SAM" id="Coils"/>
    </source>
</evidence>
<dbReference type="GO" id="GO:0007034">
    <property type="term" value="P:vacuolar transport"/>
    <property type="evidence" value="ECO:0007669"/>
    <property type="project" value="InterPro"/>
</dbReference>
<evidence type="ECO:0000313" key="3">
    <source>
        <dbReference type="Proteomes" id="UP000324800"/>
    </source>
</evidence>
<evidence type="ECO:0000313" key="2">
    <source>
        <dbReference type="EMBL" id="KAA6383060.1"/>
    </source>
</evidence>
<gene>
    <name evidence="2" type="ORF">EZS28_021414</name>
</gene>
<dbReference type="InterPro" id="IPR005024">
    <property type="entry name" value="Snf7_fam"/>
</dbReference>
<proteinExistence type="predicted"/>